<feature type="domain" description="Carboxymuconolactone decarboxylase-like" evidence="1">
    <location>
        <begin position="48"/>
        <end position="122"/>
    </location>
</feature>
<evidence type="ECO:0000313" key="3">
    <source>
        <dbReference type="Proteomes" id="UP000199679"/>
    </source>
</evidence>
<dbReference type="EMBL" id="LT629740">
    <property type="protein sequence ID" value="SDS92976.1"/>
    <property type="molecule type" value="Genomic_DNA"/>
</dbReference>
<protein>
    <submittedName>
        <fullName evidence="2">4-carboxymuconolactone decarboxylase</fullName>
    </submittedName>
</protein>
<dbReference type="SUPFAM" id="SSF69118">
    <property type="entry name" value="AhpD-like"/>
    <property type="match status" value="1"/>
</dbReference>
<dbReference type="InterPro" id="IPR052512">
    <property type="entry name" value="4CMD/NDH-1_regulator"/>
</dbReference>
<evidence type="ECO:0000313" key="2">
    <source>
        <dbReference type="EMBL" id="SDS92976.1"/>
    </source>
</evidence>
<dbReference type="PANTHER" id="PTHR33570">
    <property type="entry name" value="4-CARBOXYMUCONOLACTONE DECARBOXYLASE FAMILY PROTEIN"/>
    <property type="match status" value="1"/>
</dbReference>
<organism evidence="2 3">
    <name type="scientific">Mucilaginibacter mallensis</name>
    <dbReference type="NCBI Taxonomy" id="652787"/>
    <lineage>
        <taxon>Bacteria</taxon>
        <taxon>Pseudomonadati</taxon>
        <taxon>Bacteroidota</taxon>
        <taxon>Sphingobacteriia</taxon>
        <taxon>Sphingobacteriales</taxon>
        <taxon>Sphingobacteriaceae</taxon>
        <taxon>Mucilaginibacter</taxon>
    </lineage>
</organism>
<dbReference type="PANTHER" id="PTHR33570:SF10">
    <property type="entry name" value="GAMMA-CARBOXYMUCONOLACTONE DECARBOXYLASE"/>
    <property type="match status" value="1"/>
</dbReference>
<dbReference type="InterPro" id="IPR003779">
    <property type="entry name" value="CMD-like"/>
</dbReference>
<dbReference type="AlphaFoldDB" id="A0A1H1W957"/>
<dbReference type="RefSeq" id="WP_091372085.1">
    <property type="nucleotide sequence ID" value="NZ_LT629740.1"/>
</dbReference>
<dbReference type="OrthoDB" id="9812754at2"/>
<dbReference type="Proteomes" id="UP000199679">
    <property type="component" value="Chromosome I"/>
</dbReference>
<dbReference type="InterPro" id="IPR029032">
    <property type="entry name" value="AhpD-like"/>
</dbReference>
<dbReference type="GO" id="GO:0051920">
    <property type="term" value="F:peroxiredoxin activity"/>
    <property type="evidence" value="ECO:0007669"/>
    <property type="project" value="InterPro"/>
</dbReference>
<proteinExistence type="predicted"/>
<evidence type="ECO:0000259" key="1">
    <source>
        <dbReference type="Pfam" id="PF02627"/>
    </source>
</evidence>
<gene>
    <name evidence="2" type="ORF">SAMN05216490_2115</name>
</gene>
<name>A0A1H1W957_MUCMA</name>
<sequence length="129" mass="14097">MKNTKPETYQKGLALLNKLHGGQAGEQIVENLKDICPDFVDMTIEWAMQGIMARPGLDLLTREYLLIASCTTLGHPVPQLKAHIDAALRLGGSKEQIVEVILQMTFYAGGAAVSNALSHAKEVFNNHVQ</sequence>
<dbReference type="STRING" id="652787.SAMN05216490_2115"/>
<accession>A0A1H1W957</accession>
<dbReference type="Gene3D" id="1.20.1290.10">
    <property type="entry name" value="AhpD-like"/>
    <property type="match status" value="1"/>
</dbReference>
<dbReference type="Pfam" id="PF02627">
    <property type="entry name" value="CMD"/>
    <property type="match status" value="1"/>
</dbReference>
<reference evidence="2 3" key="1">
    <citation type="submission" date="2016-10" db="EMBL/GenBank/DDBJ databases">
        <authorList>
            <person name="de Groot N.N."/>
        </authorList>
    </citation>
    <scope>NUCLEOTIDE SEQUENCE [LARGE SCALE GENOMIC DNA]</scope>
    <source>
        <strain evidence="2 3">MP1X4</strain>
    </source>
</reference>
<keyword evidence="3" id="KW-1185">Reference proteome</keyword>